<accession>A0ABN0J0I5</accession>
<keyword evidence="1" id="KW-0472">Membrane</keyword>
<sequence length="45" mass="5332">MTRAESPVWLLIAAGFALIFYARVHVKIRTTNEFRFFDREDKTVD</sequence>
<comment type="caution">
    <text evidence="2">The sequence shown here is derived from an EMBL/GenBank/DDBJ whole genome shotgun (WGS) entry which is preliminary data.</text>
</comment>
<evidence type="ECO:0000313" key="3">
    <source>
        <dbReference type="Proteomes" id="UP000012099"/>
    </source>
</evidence>
<proteinExistence type="predicted"/>
<protein>
    <submittedName>
        <fullName evidence="2">Uncharacterized protein</fullName>
    </submittedName>
</protein>
<feature type="transmembrane region" description="Helical" evidence="1">
    <location>
        <begin position="6"/>
        <end position="26"/>
    </location>
</feature>
<evidence type="ECO:0000313" key="2">
    <source>
        <dbReference type="EMBL" id="EMN00307.1"/>
    </source>
</evidence>
<gene>
    <name evidence="2" type="ORF">LEP1GSC035_4658</name>
</gene>
<keyword evidence="3" id="KW-1185">Reference proteome</keyword>
<name>A0ABN0J0I5_9LEPT</name>
<dbReference type="Proteomes" id="UP000012099">
    <property type="component" value="Unassembled WGS sequence"/>
</dbReference>
<evidence type="ECO:0000256" key="1">
    <source>
        <dbReference type="SAM" id="Phobius"/>
    </source>
</evidence>
<reference evidence="2 3" key="1">
    <citation type="submission" date="2013-01" db="EMBL/GenBank/DDBJ databases">
        <authorList>
            <person name="Harkins D.M."/>
            <person name="Durkin A.S."/>
            <person name="Brinkac L.M."/>
            <person name="Haft D.H."/>
            <person name="Selengut J.D."/>
            <person name="Sanka R."/>
            <person name="DePew J."/>
            <person name="Purushe J."/>
            <person name="Whelen A.C."/>
            <person name="Vinetz J.M."/>
            <person name="Sutton G.G."/>
            <person name="Nierman W.C."/>
            <person name="Fouts D.E."/>
        </authorList>
    </citation>
    <scope>NUCLEOTIDE SEQUENCE [LARGE SCALE GENOMIC DNA]</scope>
    <source>
        <strain evidence="2 3">2007001578</strain>
    </source>
</reference>
<keyword evidence="1" id="KW-0812">Transmembrane</keyword>
<organism evidence="2 3">
    <name type="scientific">Leptospira noguchii str. 2007001578</name>
    <dbReference type="NCBI Taxonomy" id="1049974"/>
    <lineage>
        <taxon>Bacteria</taxon>
        <taxon>Pseudomonadati</taxon>
        <taxon>Spirochaetota</taxon>
        <taxon>Spirochaetia</taxon>
        <taxon>Leptospirales</taxon>
        <taxon>Leptospiraceae</taxon>
        <taxon>Leptospira</taxon>
    </lineage>
</organism>
<dbReference type="EMBL" id="AHMH02000096">
    <property type="protein sequence ID" value="EMN00307.1"/>
    <property type="molecule type" value="Genomic_DNA"/>
</dbReference>
<keyword evidence="1" id="KW-1133">Transmembrane helix</keyword>